<dbReference type="OrthoDB" id="444631at2759"/>
<dbReference type="GeneID" id="64966682"/>
<keyword evidence="3 6" id="KW-1133">Transmembrane helix</keyword>
<evidence type="ECO:0000256" key="2">
    <source>
        <dbReference type="ARBA" id="ARBA00022692"/>
    </source>
</evidence>
<dbReference type="PANTHER" id="PTHR33048">
    <property type="entry name" value="PTH11-LIKE INTEGRAL MEMBRANE PROTEIN (AFU_ORTHOLOGUE AFUA_5G11245)"/>
    <property type="match status" value="1"/>
</dbReference>
<dbReference type="Pfam" id="PF20684">
    <property type="entry name" value="Fung_rhodopsin"/>
    <property type="match status" value="1"/>
</dbReference>
<reference evidence="8" key="1">
    <citation type="submission" date="2021-01" db="EMBL/GenBank/DDBJ databases">
        <authorList>
            <consortium name="Aspergillus luchuensis mut. kawachii IFO 4304 genome sequencing consortium"/>
            <person name="Kazuki M."/>
            <person name="Futagami T."/>
        </authorList>
    </citation>
    <scope>NUCLEOTIDE SEQUENCE</scope>
    <source>
        <strain evidence="8">IFO 4308</strain>
    </source>
</reference>
<gene>
    <name evidence="8" type="ORF">AKAW2_81162S</name>
</gene>
<feature type="transmembrane region" description="Helical" evidence="6">
    <location>
        <begin position="66"/>
        <end position="88"/>
    </location>
</feature>
<protein>
    <recommendedName>
        <fullName evidence="7">Rhodopsin domain-containing protein</fullName>
    </recommendedName>
</protein>
<keyword evidence="2 6" id="KW-0812">Transmembrane</keyword>
<comment type="subcellular location">
    <subcellularLocation>
        <location evidence="1">Membrane</location>
        <topology evidence="1">Multi-pass membrane protein</topology>
    </subcellularLocation>
</comment>
<name>A0A7R7WLZ3_ASPKA</name>
<proteinExistence type="inferred from homology"/>
<dbReference type="GO" id="GO:0016020">
    <property type="term" value="C:membrane"/>
    <property type="evidence" value="ECO:0007669"/>
    <property type="project" value="UniProtKB-SubCell"/>
</dbReference>
<organism evidence="8 9">
    <name type="scientific">Aspergillus kawachii</name>
    <name type="common">White koji mold</name>
    <name type="synonym">Aspergillus awamori var. kawachi</name>
    <dbReference type="NCBI Taxonomy" id="1069201"/>
    <lineage>
        <taxon>Eukaryota</taxon>
        <taxon>Fungi</taxon>
        <taxon>Dikarya</taxon>
        <taxon>Ascomycota</taxon>
        <taxon>Pezizomycotina</taxon>
        <taxon>Eurotiomycetes</taxon>
        <taxon>Eurotiomycetidae</taxon>
        <taxon>Eurotiales</taxon>
        <taxon>Aspergillaceae</taxon>
        <taxon>Aspergillus</taxon>
        <taxon>Aspergillus subgen. Circumdati</taxon>
    </lineage>
</organism>
<keyword evidence="9" id="KW-1185">Reference proteome</keyword>
<reference evidence="8" key="2">
    <citation type="submission" date="2021-02" db="EMBL/GenBank/DDBJ databases">
        <title>Aspergillus luchuensis mut. kawachii IFO 4304 genome sequence.</title>
        <authorList>
            <person name="Mori K."/>
            <person name="Kadooka C."/>
            <person name="Goto M."/>
            <person name="Futagami T."/>
        </authorList>
    </citation>
    <scope>NUCLEOTIDE SEQUENCE</scope>
    <source>
        <strain evidence="8">IFO 4308</strain>
    </source>
</reference>
<evidence type="ECO:0000259" key="7">
    <source>
        <dbReference type="Pfam" id="PF20684"/>
    </source>
</evidence>
<evidence type="ECO:0000313" key="9">
    <source>
        <dbReference type="Proteomes" id="UP000661280"/>
    </source>
</evidence>
<evidence type="ECO:0000313" key="8">
    <source>
        <dbReference type="EMBL" id="BCS05361.1"/>
    </source>
</evidence>
<dbReference type="PANTHER" id="PTHR33048:SF47">
    <property type="entry name" value="INTEGRAL MEMBRANE PROTEIN-RELATED"/>
    <property type="match status" value="1"/>
</dbReference>
<evidence type="ECO:0000256" key="5">
    <source>
        <dbReference type="ARBA" id="ARBA00038359"/>
    </source>
</evidence>
<evidence type="ECO:0000256" key="3">
    <source>
        <dbReference type="ARBA" id="ARBA00022989"/>
    </source>
</evidence>
<comment type="similarity">
    <text evidence="5">Belongs to the SAT4 family.</text>
</comment>
<evidence type="ECO:0000256" key="4">
    <source>
        <dbReference type="ARBA" id="ARBA00023136"/>
    </source>
</evidence>
<accession>A0A7R7WLZ3</accession>
<evidence type="ECO:0000256" key="6">
    <source>
        <dbReference type="SAM" id="Phobius"/>
    </source>
</evidence>
<keyword evidence="4 6" id="KW-0472">Membrane</keyword>
<sequence>MALDTVGDFLILAIPVNIIWKIRVRWTQRIVLAMSLCLTVVMIVLSIVRVSGLLYHDIVDAIWETYWQFLSAEVGVFLAAAVSFRSFFVAQNRSHRPPPFSVKRFLRESFSSHRHRQPDSMSSTWLHGYGSELEILASRSSTRELGVQQAGAHVDVEANSTH</sequence>
<dbReference type="EMBL" id="AP024432">
    <property type="protein sequence ID" value="BCS05361.1"/>
    <property type="molecule type" value="Genomic_DNA"/>
</dbReference>
<dbReference type="InterPro" id="IPR049326">
    <property type="entry name" value="Rhodopsin_dom_fungi"/>
</dbReference>
<dbReference type="InterPro" id="IPR052337">
    <property type="entry name" value="SAT4-like"/>
</dbReference>
<dbReference type="KEGG" id="aluc:AKAW2_81162S"/>
<evidence type="ECO:0000256" key="1">
    <source>
        <dbReference type="ARBA" id="ARBA00004141"/>
    </source>
</evidence>
<dbReference type="AlphaFoldDB" id="A0A7R7WLZ3"/>
<feature type="transmembrane region" description="Helical" evidence="6">
    <location>
        <begin position="30"/>
        <end position="54"/>
    </location>
</feature>
<dbReference type="Proteomes" id="UP000661280">
    <property type="component" value="Chromosome 8"/>
</dbReference>
<feature type="domain" description="Rhodopsin" evidence="7">
    <location>
        <begin position="3"/>
        <end position="88"/>
    </location>
</feature>
<dbReference type="RefSeq" id="XP_041549123.1">
    <property type="nucleotide sequence ID" value="XM_041682263.1"/>
</dbReference>